<organism evidence="3 4">
    <name type="scientific">Cystobacter ferrugineus</name>
    <dbReference type="NCBI Taxonomy" id="83449"/>
    <lineage>
        <taxon>Bacteria</taxon>
        <taxon>Pseudomonadati</taxon>
        <taxon>Myxococcota</taxon>
        <taxon>Myxococcia</taxon>
        <taxon>Myxococcales</taxon>
        <taxon>Cystobacterineae</taxon>
        <taxon>Archangiaceae</taxon>
        <taxon>Cystobacter</taxon>
    </lineage>
</organism>
<evidence type="ECO:0000313" key="4">
    <source>
        <dbReference type="Proteomes" id="UP000182229"/>
    </source>
</evidence>
<dbReference type="RefSeq" id="WP_071896108.1">
    <property type="nucleotide sequence ID" value="NZ_MPIN01000001.1"/>
</dbReference>
<dbReference type="OrthoDB" id="9776211at2"/>
<dbReference type="STRING" id="83449.BON30_01965"/>
<reference evidence="4" key="1">
    <citation type="submission" date="2016-11" db="EMBL/GenBank/DDBJ databases">
        <authorList>
            <person name="Shukria A."/>
            <person name="Stevens D.C."/>
        </authorList>
    </citation>
    <scope>NUCLEOTIDE SEQUENCE [LARGE SCALE GENOMIC DNA]</scope>
    <source>
        <strain evidence="4">Cbfe23</strain>
    </source>
</reference>
<dbReference type="EMBL" id="MPIN01000001">
    <property type="protein sequence ID" value="OJH42012.1"/>
    <property type="molecule type" value="Genomic_DNA"/>
</dbReference>
<dbReference type="PANTHER" id="PTHR13343">
    <property type="entry name" value="CREG1 PROTEIN"/>
    <property type="match status" value="1"/>
</dbReference>
<dbReference type="InterPro" id="IPR012349">
    <property type="entry name" value="Split_barrel_FMN-bd"/>
</dbReference>
<dbReference type="SUPFAM" id="SSF50475">
    <property type="entry name" value="FMN-binding split barrel"/>
    <property type="match status" value="1"/>
</dbReference>
<dbReference type="Gene3D" id="2.30.110.10">
    <property type="entry name" value="Electron Transport, Fmn-binding Protein, Chain A"/>
    <property type="match status" value="1"/>
</dbReference>
<evidence type="ECO:0000259" key="2">
    <source>
        <dbReference type="Pfam" id="PF13883"/>
    </source>
</evidence>
<dbReference type="Gene3D" id="3.20.180.10">
    <property type="entry name" value="PNP-oxidase-like"/>
    <property type="match status" value="1"/>
</dbReference>
<keyword evidence="4" id="KW-1185">Reference proteome</keyword>
<dbReference type="InterPro" id="IPR019595">
    <property type="entry name" value="DUF2470"/>
</dbReference>
<feature type="domain" description="CREG-like beta-barrel" evidence="2">
    <location>
        <begin position="4"/>
        <end position="148"/>
    </location>
</feature>
<gene>
    <name evidence="3" type="ORF">BON30_01965</name>
</gene>
<dbReference type="InterPro" id="IPR055343">
    <property type="entry name" value="CREG_beta-barrel"/>
</dbReference>
<protein>
    <submittedName>
        <fullName evidence="3">Uncharacterized protein</fullName>
    </submittedName>
</protein>
<proteinExistence type="predicted"/>
<evidence type="ECO:0000313" key="3">
    <source>
        <dbReference type="EMBL" id="OJH42012.1"/>
    </source>
</evidence>
<dbReference type="AlphaFoldDB" id="A0A1L9BI88"/>
<dbReference type="GO" id="GO:0005737">
    <property type="term" value="C:cytoplasm"/>
    <property type="evidence" value="ECO:0007669"/>
    <property type="project" value="UniProtKB-ARBA"/>
</dbReference>
<sequence length="241" mass="26868">MSDLENRARHARTLLLNQRHGVLATMSLELPGYPFGSITPYTLDHAGAPLILISTLAQHTKNIQADAKVSLTIHDATNPDPQAAQRLTWVADAMPVPLDETVAHARYRAYFPRSADYLNTHDFELYRLVLVRARFIGGFGRIYWLERDEILVANPFAQSEADIVGHMNDDHAHNLKAYCQAFKGISPEKVVMQGIDADGFDVLADEHPLRFTFDQPIATPDEARAAMVRLAKAARQSLARA</sequence>
<dbReference type="Pfam" id="PF10615">
    <property type="entry name" value="DUF2470"/>
    <property type="match status" value="1"/>
</dbReference>
<name>A0A1L9BI88_9BACT</name>
<dbReference type="Proteomes" id="UP000182229">
    <property type="component" value="Unassembled WGS sequence"/>
</dbReference>
<feature type="domain" description="DUF2470" evidence="1">
    <location>
        <begin position="160"/>
        <end position="230"/>
    </location>
</feature>
<comment type="caution">
    <text evidence="3">The sequence shown here is derived from an EMBL/GenBank/DDBJ whole genome shotgun (WGS) entry which is preliminary data.</text>
</comment>
<dbReference type="Pfam" id="PF13883">
    <property type="entry name" value="CREG_beta-barrel"/>
    <property type="match status" value="1"/>
</dbReference>
<dbReference type="PANTHER" id="PTHR13343:SF17">
    <property type="entry name" value="CELLULAR REPRESSOR OF E1A-STIMULATED GENES, ISOFORM A"/>
    <property type="match status" value="1"/>
</dbReference>
<reference evidence="3 4" key="2">
    <citation type="submission" date="2016-12" db="EMBL/GenBank/DDBJ databases">
        <title>Draft Genome Sequence of Cystobacter ferrugineus Strain Cbfe23.</title>
        <authorList>
            <person name="Akbar S."/>
            <person name="Dowd S.E."/>
            <person name="Stevens D.C."/>
        </authorList>
    </citation>
    <scope>NUCLEOTIDE SEQUENCE [LARGE SCALE GENOMIC DNA]</scope>
    <source>
        <strain evidence="3 4">Cbfe23</strain>
    </source>
</reference>
<evidence type="ECO:0000259" key="1">
    <source>
        <dbReference type="Pfam" id="PF10615"/>
    </source>
</evidence>
<accession>A0A1L9BI88</accession>
<dbReference type="InterPro" id="IPR037119">
    <property type="entry name" value="Haem_oxidase_HugZ-like_sf"/>
</dbReference>